<evidence type="ECO:0008006" key="3">
    <source>
        <dbReference type="Google" id="ProtNLM"/>
    </source>
</evidence>
<dbReference type="InterPro" id="IPR032675">
    <property type="entry name" value="LRR_dom_sf"/>
</dbReference>
<organism evidence="1 2">
    <name type="scientific">Agaricus bisporus var. burnettii</name>
    <dbReference type="NCBI Taxonomy" id="192524"/>
    <lineage>
        <taxon>Eukaryota</taxon>
        <taxon>Fungi</taxon>
        <taxon>Dikarya</taxon>
        <taxon>Basidiomycota</taxon>
        <taxon>Agaricomycotina</taxon>
        <taxon>Agaricomycetes</taxon>
        <taxon>Agaricomycetidae</taxon>
        <taxon>Agaricales</taxon>
        <taxon>Agaricineae</taxon>
        <taxon>Agaricaceae</taxon>
        <taxon>Agaricus</taxon>
    </lineage>
</organism>
<comment type="caution">
    <text evidence="1">The sequence shown here is derived from an EMBL/GenBank/DDBJ whole genome shotgun (WGS) entry which is preliminary data.</text>
</comment>
<sequence>MSGPPHRLPVEIISEIVEYTTTVDPTGERSGLKELRCLRLVSKYFNYLASPLLFSTLRLEFMHESEDGVPHYFRCQEIVMALATRSTNVFCRTKKLYLDTEFIPDLSAHAQTLILDNIFDAICALENLRTIDWPANSRCDLEEITIDVIHALSKLPSFQGFEYLRFHIQSLPYLSLKPLSNLTIFRTHWDWKLPARLLPEIASLLSRCPELTELSLGGNFIHQNLDLHEVFSEICKLENPWELKKLELRCVAVTPDDFSACIHHFKHLTSLGIYGTPRTFGGICDILQKNKITLKDVSTDHPDDPLFFHYLSSYSGLTSLELKIPVRDRYQWVTPYPTFLNELYMRVVRNHAETLEHLKLEWIGLPTKEELAELLKCQRLTILQVSIDVGCEALQQALSEGDASVLESWFEAGLQLSNLTHLFLCKMGRYTKANHSIFCQTLRVVEMRYRKERGMKFIVKDK</sequence>
<evidence type="ECO:0000313" key="1">
    <source>
        <dbReference type="EMBL" id="KAF7777596.1"/>
    </source>
</evidence>
<proteinExistence type="predicted"/>
<dbReference type="Proteomes" id="UP000629468">
    <property type="component" value="Unassembled WGS sequence"/>
</dbReference>
<dbReference type="SUPFAM" id="SSF52047">
    <property type="entry name" value="RNI-like"/>
    <property type="match status" value="1"/>
</dbReference>
<dbReference type="EMBL" id="JABXXO010000005">
    <property type="protein sequence ID" value="KAF7777596.1"/>
    <property type="molecule type" value="Genomic_DNA"/>
</dbReference>
<evidence type="ECO:0000313" key="2">
    <source>
        <dbReference type="Proteomes" id="UP000629468"/>
    </source>
</evidence>
<gene>
    <name evidence="1" type="ORF">Agabi119p4_3668</name>
</gene>
<accession>A0A8H7F566</accession>
<reference evidence="1 2" key="1">
    <citation type="journal article" name="Sci. Rep.">
        <title>Telomere-to-telomere assembled and centromere annotated genomes of the two main subspecies of the button mushroom Agaricus bisporus reveal especially polymorphic chromosome ends.</title>
        <authorList>
            <person name="Sonnenberg A.S.M."/>
            <person name="Sedaghat-Telgerd N."/>
            <person name="Lavrijssen B."/>
            <person name="Ohm R.A."/>
            <person name="Hendrickx P.M."/>
            <person name="Scholtmeijer K."/>
            <person name="Baars J.J.P."/>
            <person name="van Peer A."/>
        </authorList>
    </citation>
    <scope>NUCLEOTIDE SEQUENCE [LARGE SCALE GENOMIC DNA]</scope>
    <source>
        <strain evidence="1 2">H119_p4</strain>
    </source>
</reference>
<protein>
    <recommendedName>
        <fullName evidence="3">F-box domain-containing protein</fullName>
    </recommendedName>
</protein>
<name>A0A8H7F566_AGABI</name>
<dbReference type="AlphaFoldDB" id="A0A8H7F566"/>
<dbReference type="Gene3D" id="3.80.10.10">
    <property type="entry name" value="Ribonuclease Inhibitor"/>
    <property type="match status" value="1"/>
</dbReference>